<dbReference type="HAMAP" id="MF_00652">
    <property type="entry name" value="UPF0246"/>
    <property type="match status" value="1"/>
</dbReference>
<protein>
    <recommendedName>
        <fullName evidence="1">UPF0246 protein DWY25_11605</fullName>
    </recommendedName>
</protein>
<dbReference type="Proteomes" id="UP000284178">
    <property type="component" value="Unassembled WGS sequence"/>
</dbReference>
<proteinExistence type="inferred from homology"/>
<dbReference type="InterPro" id="IPR005583">
    <property type="entry name" value="YaaA"/>
</dbReference>
<organism evidence="2 3">
    <name type="scientific">Holdemania filiformis</name>
    <dbReference type="NCBI Taxonomy" id="61171"/>
    <lineage>
        <taxon>Bacteria</taxon>
        <taxon>Bacillati</taxon>
        <taxon>Bacillota</taxon>
        <taxon>Erysipelotrichia</taxon>
        <taxon>Erysipelotrichales</taxon>
        <taxon>Erysipelotrichaceae</taxon>
        <taxon>Holdemania</taxon>
    </lineage>
</organism>
<dbReference type="PANTHER" id="PTHR30283:SF4">
    <property type="entry name" value="PEROXIDE STRESS RESISTANCE PROTEIN YAAA"/>
    <property type="match status" value="1"/>
</dbReference>
<accession>A0A412FX32</accession>
<dbReference type="EMBL" id="QRUP01000014">
    <property type="protein sequence ID" value="RGR72704.1"/>
    <property type="molecule type" value="Genomic_DNA"/>
</dbReference>
<reference evidence="2 3" key="1">
    <citation type="submission" date="2018-08" db="EMBL/GenBank/DDBJ databases">
        <title>A genome reference for cultivated species of the human gut microbiota.</title>
        <authorList>
            <person name="Zou Y."/>
            <person name="Xue W."/>
            <person name="Luo G."/>
        </authorList>
    </citation>
    <scope>NUCLEOTIDE SEQUENCE [LARGE SCALE GENOMIC DNA]</scope>
    <source>
        <strain evidence="2 3">AF24-29</strain>
    </source>
</reference>
<dbReference type="RefSeq" id="WP_117895380.1">
    <property type="nucleotide sequence ID" value="NZ_CABJCV010000014.1"/>
</dbReference>
<sequence>MKILLSPAKTFRKQPLPDVPAGQTPQYMETTEQLRTELKKLTVDQWQTQFKLSEKAALENRARMNQPQPAMAALAAFHGEAFRNFQAETLSAEDWRYCEEHLRILSAYYGLLRPLDFIQPYRLDPLDKAGALTPLNLWKPILRQALDGGEILILASQEYARMVDVSDTVTVQFVKNGRKSPSMEAKKLRGRMARQIVDRRIIKRADVRSLDVEGYRYQPELSTAEVWVFEEGEQK</sequence>
<evidence type="ECO:0000313" key="3">
    <source>
        <dbReference type="Proteomes" id="UP000284178"/>
    </source>
</evidence>
<dbReference type="GO" id="GO:0033194">
    <property type="term" value="P:response to hydroperoxide"/>
    <property type="evidence" value="ECO:0007669"/>
    <property type="project" value="TreeGrafter"/>
</dbReference>
<dbReference type="PANTHER" id="PTHR30283">
    <property type="entry name" value="PEROXIDE STRESS RESPONSE PROTEIN YAAA"/>
    <property type="match status" value="1"/>
</dbReference>
<dbReference type="GO" id="GO:0005829">
    <property type="term" value="C:cytosol"/>
    <property type="evidence" value="ECO:0007669"/>
    <property type="project" value="TreeGrafter"/>
</dbReference>
<dbReference type="GeneID" id="83016037"/>
<dbReference type="AlphaFoldDB" id="A0A412FX32"/>
<dbReference type="Pfam" id="PF03883">
    <property type="entry name" value="H2O2_YaaD"/>
    <property type="match status" value="1"/>
</dbReference>
<comment type="caution">
    <text evidence="2">The sequence shown here is derived from an EMBL/GenBank/DDBJ whole genome shotgun (WGS) entry which is preliminary data.</text>
</comment>
<evidence type="ECO:0000256" key="1">
    <source>
        <dbReference type="HAMAP-Rule" id="MF_00652"/>
    </source>
</evidence>
<comment type="similarity">
    <text evidence="1">Belongs to the UPF0246 family.</text>
</comment>
<gene>
    <name evidence="2" type="ORF">DWY25_11605</name>
</gene>
<evidence type="ECO:0000313" key="2">
    <source>
        <dbReference type="EMBL" id="RGR72704.1"/>
    </source>
</evidence>
<keyword evidence="3" id="KW-1185">Reference proteome</keyword>
<name>A0A412FX32_9FIRM</name>